<dbReference type="InParanoid" id="A0A409WPR0"/>
<feature type="signal peptide" evidence="1">
    <location>
        <begin position="1"/>
        <end position="20"/>
    </location>
</feature>
<comment type="caution">
    <text evidence="2">The sequence shown here is derived from an EMBL/GenBank/DDBJ whole genome shotgun (WGS) entry which is preliminary data.</text>
</comment>
<evidence type="ECO:0000313" key="3">
    <source>
        <dbReference type="Proteomes" id="UP000284706"/>
    </source>
</evidence>
<gene>
    <name evidence="2" type="ORF">CVT26_004305</name>
</gene>
<name>A0A409WPR0_9AGAR</name>
<keyword evidence="1" id="KW-0732">Signal</keyword>
<evidence type="ECO:0000313" key="2">
    <source>
        <dbReference type="EMBL" id="PPQ80505.1"/>
    </source>
</evidence>
<reference evidence="2 3" key="1">
    <citation type="journal article" date="2018" name="Evol. Lett.">
        <title>Horizontal gene cluster transfer increased hallucinogenic mushroom diversity.</title>
        <authorList>
            <person name="Reynolds H.T."/>
            <person name="Vijayakumar V."/>
            <person name="Gluck-Thaler E."/>
            <person name="Korotkin H.B."/>
            <person name="Matheny P.B."/>
            <person name="Slot J.C."/>
        </authorList>
    </citation>
    <scope>NUCLEOTIDE SEQUENCE [LARGE SCALE GENOMIC DNA]</scope>
    <source>
        <strain evidence="2 3">SRW20</strain>
    </source>
</reference>
<feature type="chain" id="PRO_5019366454" evidence="1">
    <location>
        <begin position="21"/>
        <end position="165"/>
    </location>
</feature>
<keyword evidence="3" id="KW-1185">Reference proteome</keyword>
<dbReference type="AlphaFoldDB" id="A0A409WPR0"/>
<dbReference type="Proteomes" id="UP000284706">
    <property type="component" value="Unassembled WGS sequence"/>
</dbReference>
<dbReference type="OrthoDB" id="3064941at2759"/>
<evidence type="ECO:0000256" key="1">
    <source>
        <dbReference type="SAM" id="SignalP"/>
    </source>
</evidence>
<accession>A0A409WPR0</accession>
<dbReference type="STRING" id="231916.A0A409WPR0"/>
<dbReference type="EMBL" id="NHYE01004945">
    <property type="protein sequence ID" value="PPQ80505.1"/>
    <property type="molecule type" value="Genomic_DNA"/>
</dbReference>
<proteinExistence type="predicted"/>
<organism evidence="2 3">
    <name type="scientific">Gymnopilus dilepis</name>
    <dbReference type="NCBI Taxonomy" id="231916"/>
    <lineage>
        <taxon>Eukaryota</taxon>
        <taxon>Fungi</taxon>
        <taxon>Dikarya</taxon>
        <taxon>Basidiomycota</taxon>
        <taxon>Agaricomycotina</taxon>
        <taxon>Agaricomycetes</taxon>
        <taxon>Agaricomycetidae</taxon>
        <taxon>Agaricales</taxon>
        <taxon>Agaricineae</taxon>
        <taxon>Hymenogastraceae</taxon>
        <taxon>Gymnopilus</taxon>
    </lineage>
</organism>
<sequence length="165" mass="19056">MVKFASIFVATAILSIPALAMPVKQYERDLAENTLYGRDIFSYEGALTARDDLDDLYGRELHFDEDLEAREPVNPAIITHVFHFLHKAHKHAHHASGLLSNGNQDNDRRGFEDEDILGRELDFDEDLEAREPLDHATLDYVPSHETTIRNYRERGVNRRRRTTVK</sequence>
<protein>
    <submittedName>
        <fullName evidence="2">Uncharacterized protein</fullName>
    </submittedName>
</protein>